<accession>A0AAN6YPP8</accession>
<name>A0AAN6YPP8_9PEZI</name>
<sequence length="95" mass="11002">MSFELQGVVIGLSWMIGGCLARISLEDGSYNFCHGNPLERESLSLWRILVWLGRHMLQTEALDMPRYKPRVLCVLAVERRSVSIVRIVKDLETRW</sequence>
<evidence type="ECO:0008006" key="4">
    <source>
        <dbReference type="Google" id="ProtNLM"/>
    </source>
</evidence>
<reference evidence="2" key="2">
    <citation type="submission" date="2023-05" db="EMBL/GenBank/DDBJ databases">
        <authorList>
            <consortium name="Lawrence Berkeley National Laboratory"/>
            <person name="Steindorff A."/>
            <person name="Hensen N."/>
            <person name="Bonometti L."/>
            <person name="Westerberg I."/>
            <person name="Brannstrom I.O."/>
            <person name="Guillou S."/>
            <person name="Cros-Aarteil S."/>
            <person name="Calhoun S."/>
            <person name="Haridas S."/>
            <person name="Kuo A."/>
            <person name="Mondo S."/>
            <person name="Pangilinan J."/>
            <person name="Riley R."/>
            <person name="Labutti K."/>
            <person name="Andreopoulos B."/>
            <person name="Lipzen A."/>
            <person name="Chen C."/>
            <person name="Yanf M."/>
            <person name="Daum C."/>
            <person name="Ng V."/>
            <person name="Clum A."/>
            <person name="Ohm R."/>
            <person name="Martin F."/>
            <person name="Silar P."/>
            <person name="Natvig D."/>
            <person name="Lalanne C."/>
            <person name="Gautier V."/>
            <person name="Ament-Velasquez S.L."/>
            <person name="Kruys A."/>
            <person name="Hutchinson M.I."/>
            <person name="Powell A.J."/>
            <person name="Barry K."/>
            <person name="Miller A.N."/>
            <person name="Grigoriev I.V."/>
            <person name="Debuchy R."/>
            <person name="Gladieux P."/>
            <person name="Thoren M.H."/>
            <person name="Johannesson H."/>
        </authorList>
    </citation>
    <scope>NUCLEOTIDE SEQUENCE</scope>
    <source>
        <strain evidence="2">CBS 990.96</strain>
    </source>
</reference>
<protein>
    <recommendedName>
        <fullName evidence="4">Secreted protein</fullName>
    </recommendedName>
</protein>
<organism evidence="2 3">
    <name type="scientific">Podospora fimiseda</name>
    <dbReference type="NCBI Taxonomy" id="252190"/>
    <lineage>
        <taxon>Eukaryota</taxon>
        <taxon>Fungi</taxon>
        <taxon>Dikarya</taxon>
        <taxon>Ascomycota</taxon>
        <taxon>Pezizomycotina</taxon>
        <taxon>Sordariomycetes</taxon>
        <taxon>Sordariomycetidae</taxon>
        <taxon>Sordariales</taxon>
        <taxon>Podosporaceae</taxon>
        <taxon>Podospora</taxon>
    </lineage>
</organism>
<feature type="chain" id="PRO_5043019103" description="Secreted protein" evidence="1">
    <location>
        <begin position="22"/>
        <end position="95"/>
    </location>
</feature>
<evidence type="ECO:0000313" key="3">
    <source>
        <dbReference type="Proteomes" id="UP001301958"/>
    </source>
</evidence>
<keyword evidence="1" id="KW-0732">Signal</keyword>
<gene>
    <name evidence="2" type="ORF">QBC38DRAFT_491642</name>
</gene>
<keyword evidence="3" id="KW-1185">Reference proteome</keyword>
<dbReference type="Proteomes" id="UP001301958">
    <property type="component" value="Unassembled WGS sequence"/>
</dbReference>
<reference evidence="2" key="1">
    <citation type="journal article" date="2023" name="Mol. Phylogenet. Evol.">
        <title>Genome-scale phylogeny and comparative genomics of the fungal order Sordariales.</title>
        <authorList>
            <person name="Hensen N."/>
            <person name="Bonometti L."/>
            <person name="Westerberg I."/>
            <person name="Brannstrom I.O."/>
            <person name="Guillou S."/>
            <person name="Cros-Aarteil S."/>
            <person name="Calhoun S."/>
            <person name="Haridas S."/>
            <person name="Kuo A."/>
            <person name="Mondo S."/>
            <person name="Pangilinan J."/>
            <person name="Riley R."/>
            <person name="LaButti K."/>
            <person name="Andreopoulos B."/>
            <person name="Lipzen A."/>
            <person name="Chen C."/>
            <person name="Yan M."/>
            <person name="Daum C."/>
            <person name="Ng V."/>
            <person name="Clum A."/>
            <person name="Steindorff A."/>
            <person name="Ohm R.A."/>
            <person name="Martin F."/>
            <person name="Silar P."/>
            <person name="Natvig D.O."/>
            <person name="Lalanne C."/>
            <person name="Gautier V."/>
            <person name="Ament-Velasquez S.L."/>
            <person name="Kruys A."/>
            <person name="Hutchinson M.I."/>
            <person name="Powell A.J."/>
            <person name="Barry K."/>
            <person name="Miller A.N."/>
            <person name="Grigoriev I.V."/>
            <person name="Debuchy R."/>
            <person name="Gladieux P."/>
            <person name="Hiltunen Thoren M."/>
            <person name="Johannesson H."/>
        </authorList>
    </citation>
    <scope>NUCLEOTIDE SEQUENCE</scope>
    <source>
        <strain evidence="2">CBS 990.96</strain>
    </source>
</reference>
<evidence type="ECO:0000313" key="2">
    <source>
        <dbReference type="EMBL" id="KAK4221660.1"/>
    </source>
</evidence>
<evidence type="ECO:0000256" key="1">
    <source>
        <dbReference type="SAM" id="SignalP"/>
    </source>
</evidence>
<comment type="caution">
    <text evidence="2">The sequence shown here is derived from an EMBL/GenBank/DDBJ whole genome shotgun (WGS) entry which is preliminary data.</text>
</comment>
<dbReference type="EMBL" id="MU865526">
    <property type="protein sequence ID" value="KAK4221660.1"/>
    <property type="molecule type" value="Genomic_DNA"/>
</dbReference>
<feature type="signal peptide" evidence="1">
    <location>
        <begin position="1"/>
        <end position="21"/>
    </location>
</feature>
<dbReference type="AlphaFoldDB" id="A0AAN6YPP8"/>
<proteinExistence type="predicted"/>